<name>A0AAV2YNX8_9STRA</name>
<evidence type="ECO:0000313" key="2">
    <source>
        <dbReference type="Proteomes" id="UP001146120"/>
    </source>
</evidence>
<keyword evidence="2" id="KW-1185">Reference proteome</keyword>
<dbReference type="EMBL" id="DAKRPA010000170">
    <property type="protein sequence ID" value="DAZ96362.1"/>
    <property type="molecule type" value="Genomic_DNA"/>
</dbReference>
<reference evidence="1" key="1">
    <citation type="submission" date="2022-11" db="EMBL/GenBank/DDBJ databases">
        <authorList>
            <person name="Morgan W.R."/>
            <person name="Tartar A."/>
        </authorList>
    </citation>
    <scope>NUCLEOTIDE SEQUENCE</scope>
    <source>
        <strain evidence="1">ARSEF 373</strain>
    </source>
</reference>
<accession>A0AAV2YNX8</accession>
<proteinExistence type="predicted"/>
<dbReference type="Proteomes" id="UP001146120">
    <property type="component" value="Unassembled WGS sequence"/>
</dbReference>
<organism evidence="1 2">
    <name type="scientific">Lagenidium giganteum</name>
    <dbReference type="NCBI Taxonomy" id="4803"/>
    <lineage>
        <taxon>Eukaryota</taxon>
        <taxon>Sar</taxon>
        <taxon>Stramenopiles</taxon>
        <taxon>Oomycota</taxon>
        <taxon>Peronosporomycetes</taxon>
        <taxon>Pythiales</taxon>
        <taxon>Pythiaceae</taxon>
    </lineage>
</organism>
<sequence>MIDFDTGKTLGFVGEKSIKYADVVSGGEGMTMVVRISGGSTARATRMGLHSRVRR</sequence>
<dbReference type="AlphaFoldDB" id="A0AAV2YNX8"/>
<protein>
    <submittedName>
        <fullName evidence="1">Uncharacterized protein</fullName>
    </submittedName>
</protein>
<comment type="caution">
    <text evidence="1">The sequence shown here is derived from an EMBL/GenBank/DDBJ whole genome shotgun (WGS) entry which is preliminary data.</text>
</comment>
<reference evidence="1" key="2">
    <citation type="journal article" date="2023" name="Microbiol Resour">
        <title>Decontamination and Annotation of the Draft Genome Sequence of the Oomycete Lagenidium giganteum ARSEF 373.</title>
        <authorList>
            <person name="Morgan W.R."/>
            <person name="Tartar A."/>
        </authorList>
    </citation>
    <scope>NUCLEOTIDE SEQUENCE</scope>
    <source>
        <strain evidence="1">ARSEF 373</strain>
    </source>
</reference>
<gene>
    <name evidence="1" type="ORF">N0F65_008012</name>
</gene>
<evidence type="ECO:0000313" key="1">
    <source>
        <dbReference type="EMBL" id="DAZ96362.1"/>
    </source>
</evidence>